<evidence type="ECO:0000313" key="4">
    <source>
        <dbReference type="Proteomes" id="UP000327044"/>
    </source>
</evidence>
<sequence>MSSDTAKPWQRPWSTEEITKNAPNWSLAGDAGLLKHLESFSEKLLLKAEETNNNLNKLLSGLDNASLALDEAKNDFRTLRNTQFIESRVYEDDETVPQEAKTQDDEVHKQSKEEKVREVREAILGGIAVVERYFDKVEVPGSDSEDETDFTSFVLKPKDPYVDRPLPFVIGTDEWYKKWHVGLLDSSSESEDEEVSEKFSDSDSVSESSYNANKGSEMATHDRPVANSTFNESVKPPLDLFGDSDGDSTDVTSGYVSTAQRNFANELAAKLGNYVEEPEINRKPINAVVNVKPYGNLFSDEPPPIADDTQKGLFSGGAGLFDDLAGGGDLWDEAPPPNVEKSSYKSLFSDGNDLFSTAAPPPKNATGELHSRGLFDDDDDDLFNEASSKAHPAPYLPPAKTTSMPYFADEPPELQPPPPAEAKVGASQKPFGGVKLIDQSDLDRLRRGRPSSSESSDDIKSSPPPLPKLETPKKPKQLSLFDDDEEDDERALFEKDLFSTITSFEDSLTKITDAPRSKSKLFDEGDDLFATPVVNEPKYPTPAESDSGNIPPLPNVFDSNPSELDWDTQSDNVFEDGGLFDNVQEISSQRSGLFDSEPPSLFFESSGIVRDISTRVGNDESFSPHATSSRRFSTDIFSDQQSNDSFFVTKNKSQFEPHVQSNLEIIPETSYTQDGDVSESNLEITPSGEIDSLYTEATASEGDHAQSKEEEPVGESDSIFAKLSDSSGKIKHNLKINVGALLPGASPLKKKPKPADESDFVQPDRLQTAASEVLPSITKDRARISIKRRPSTRKGRQESLRNSVPDFSILSDDQTSKVADEPSKIAEVAPRIADTKPKIADDKPKIADDKPKIADDKPKIADDKPKIADDKPKIADDKPKIADDKPKIADDKPKIADDKPKIADSVPQSEFIDIFEENARKTFDDDFEDSPEKTDSNISVVRKVTSVVEASDEPKQPHVSSNNFESEEHKQLGLFDDDDDELDDIFSSNKLPPKSNILKESLRRQIIVGQEGGENGASEEIGKLESGRRSPELISRLLNRAHFTSCACMISIIEESFFLYIV</sequence>
<feature type="region of interest" description="Disordered" evidence="2">
    <location>
        <begin position="91"/>
        <end position="112"/>
    </location>
</feature>
<feature type="coiled-coil region" evidence="1">
    <location>
        <begin position="45"/>
        <end position="82"/>
    </location>
</feature>
<proteinExistence type="predicted"/>
<keyword evidence="1" id="KW-0175">Coiled coil</keyword>
<feature type="region of interest" description="Disordered" evidence="2">
    <location>
        <begin position="531"/>
        <end position="571"/>
    </location>
</feature>
<feature type="compositionally biased region" description="Polar residues" evidence="2">
    <location>
        <begin position="669"/>
        <end position="684"/>
    </location>
</feature>
<dbReference type="EMBL" id="VVIM01000011">
    <property type="protein sequence ID" value="KAB0791810.1"/>
    <property type="molecule type" value="Genomic_DNA"/>
</dbReference>
<dbReference type="AlphaFoldDB" id="A0A5N4A3A7"/>
<evidence type="ECO:0000256" key="2">
    <source>
        <dbReference type="SAM" id="MobiDB-lite"/>
    </source>
</evidence>
<name>A0A5N4A3A7_PHOPY</name>
<gene>
    <name evidence="3" type="ORF">PPYR_03610</name>
</gene>
<feature type="region of interest" description="Disordered" evidence="2">
    <location>
        <begin position="186"/>
        <end position="246"/>
    </location>
</feature>
<evidence type="ECO:0000313" key="3">
    <source>
        <dbReference type="EMBL" id="KAB0791810.1"/>
    </source>
</evidence>
<dbReference type="Gene3D" id="6.10.250.1010">
    <property type="match status" value="1"/>
</dbReference>
<feature type="compositionally biased region" description="Basic and acidic residues" evidence="2">
    <location>
        <begin position="701"/>
        <end position="711"/>
    </location>
</feature>
<evidence type="ECO:0000256" key="1">
    <source>
        <dbReference type="SAM" id="Coils"/>
    </source>
</evidence>
<comment type="caution">
    <text evidence="3">The sequence shown here is derived from an EMBL/GenBank/DDBJ whole genome shotgun (WGS) entry which is preliminary data.</text>
</comment>
<reference evidence="3 4" key="1">
    <citation type="journal article" date="2018" name="Elife">
        <title>Firefly genomes illuminate parallel origins of bioluminescence in beetles.</title>
        <authorList>
            <person name="Fallon T.R."/>
            <person name="Lower S.E."/>
            <person name="Chang C.H."/>
            <person name="Bessho-Uehara M."/>
            <person name="Martin G.J."/>
            <person name="Bewick A.J."/>
            <person name="Behringer M."/>
            <person name="Debat H.J."/>
            <person name="Wong I."/>
            <person name="Day J.C."/>
            <person name="Suvorov A."/>
            <person name="Silva C.J."/>
            <person name="Stanger-Hall K.F."/>
            <person name="Hall D.W."/>
            <person name="Schmitz R.J."/>
            <person name="Nelson D.R."/>
            <person name="Lewis S.M."/>
            <person name="Shigenobu S."/>
            <person name="Bybee S.M."/>
            <person name="Larracuente A.M."/>
            <person name="Oba Y."/>
            <person name="Weng J.K."/>
        </authorList>
    </citation>
    <scope>NUCLEOTIDE SEQUENCE [LARGE SCALE GENOMIC DNA]</scope>
    <source>
        <strain evidence="3">1611_PpyrPB1</strain>
        <tissue evidence="3">Whole body</tissue>
    </source>
</reference>
<keyword evidence="4" id="KW-1185">Reference proteome</keyword>
<dbReference type="InParanoid" id="A0A5N4A3A7"/>
<protein>
    <recommendedName>
        <fullName evidence="5">FAM21/CAPZIP domain-containing protein</fullName>
    </recommendedName>
</protein>
<organism evidence="3 4">
    <name type="scientific">Photinus pyralis</name>
    <name type="common">Common eastern firefly</name>
    <name type="synonym">Lampyris pyralis</name>
    <dbReference type="NCBI Taxonomy" id="7054"/>
    <lineage>
        <taxon>Eukaryota</taxon>
        <taxon>Metazoa</taxon>
        <taxon>Ecdysozoa</taxon>
        <taxon>Arthropoda</taxon>
        <taxon>Hexapoda</taxon>
        <taxon>Insecta</taxon>
        <taxon>Pterygota</taxon>
        <taxon>Neoptera</taxon>
        <taxon>Endopterygota</taxon>
        <taxon>Coleoptera</taxon>
        <taxon>Polyphaga</taxon>
        <taxon>Elateriformia</taxon>
        <taxon>Elateroidea</taxon>
        <taxon>Lampyridae</taxon>
        <taxon>Lampyrinae</taxon>
        <taxon>Photinus</taxon>
    </lineage>
</organism>
<feature type="compositionally biased region" description="Basic and acidic residues" evidence="2">
    <location>
        <begin position="814"/>
        <end position="824"/>
    </location>
</feature>
<feature type="region of interest" description="Disordered" evidence="2">
    <location>
        <begin position="947"/>
        <end position="968"/>
    </location>
</feature>
<feature type="region of interest" description="Disordered" evidence="2">
    <location>
        <begin position="743"/>
        <end position="910"/>
    </location>
</feature>
<feature type="compositionally biased region" description="Basic residues" evidence="2">
    <location>
        <begin position="784"/>
        <end position="794"/>
    </location>
</feature>
<feature type="compositionally biased region" description="Basic and acidic residues" evidence="2">
    <location>
        <begin position="101"/>
        <end position="112"/>
    </location>
</feature>
<feature type="region of interest" description="Disordered" evidence="2">
    <location>
        <begin position="350"/>
        <end position="488"/>
    </location>
</feature>
<feature type="region of interest" description="Disordered" evidence="2">
    <location>
        <begin position="669"/>
        <end position="718"/>
    </location>
</feature>
<feature type="compositionally biased region" description="Basic and acidic residues" evidence="2">
    <location>
        <begin position="833"/>
        <end position="902"/>
    </location>
</feature>
<dbReference type="FunCoup" id="A0A5N4A3A7">
    <property type="interactions" value="919"/>
</dbReference>
<dbReference type="Proteomes" id="UP000327044">
    <property type="component" value="Unassembled WGS sequence"/>
</dbReference>
<feature type="compositionally biased region" description="Polar residues" evidence="2">
    <location>
        <begin position="557"/>
        <end position="571"/>
    </location>
</feature>
<evidence type="ECO:0008006" key="5">
    <source>
        <dbReference type="Google" id="ProtNLM"/>
    </source>
</evidence>
<accession>A0A5N4A3A7</accession>